<gene>
    <name evidence="2" type="ORF">SDENCHOL_10581</name>
</gene>
<keyword evidence="1" id="KW-1133">Transmembrane helix</keyword>
<dbReference type="AlphaFoldDB" id="A0A7Z7MUG2"/>
<evidence type="ECO:0000313" key="2">
    <source>
        <dbReference type="EMBL" id="SMB22421.1"/>
    </source>
</evidence>
<keyword evidence="1" id="KW-0472">Membrane</keyword>
<feature type="transmembrane region" description="Helical" evidence="1">
    <location>
        <begin position="40"/>
        <end position="62"/>
    </location>
</feature>
<keyword evidence="3" id="KW-1185">Reference proteome</keyword>
<dbReference type="EMBL" id="LT837803">
    <property type="protein sequence ID" value="SMB22421.1"/>
    <property type="molecule type" value="Genomic_DNA"/>
</dbReference>
<keyword evidence="1" id="KW-0812">Transmembrane</keyword>
<dbReference type="Proteomes" id="UP000242886">
    <property type="component" value="Chromosome SDENCHOL"/>
</dbReference>
<reference evidence="2" key="1">
    <citation type="submission" date="2017-03" db="EMBL/GenBank/DDBJ databases">
        <authorList>
            <consortium name="AG Boll"/>
        </authorList>
    </citation>
    <scope>NUCLEOTIDE SEQUENCE [LARGE SCALE GENOMIC DNA]</scope>
    <source>
        <strain evidence="2">Chol</strain>
    </source>
</reference>
<accession>A0A7Z7MUG2</accession>
<sequence>MNEATTMNKLWRAVSATMVFVAMLLLVYGVHARFFHVDVVLYDALLDGVLACILSAAVLWRGRWLAMLGGFEKLQLAAIWLLLAYGFAISVPTVIDRSLSFYILEKLQQRGGGIQLARLDEVFVREYMPEHRLVEIRLTEQLASGTVRLDGNCVRLTQRGQHLASFSRYLRRNFLPRQRLLMSDYSDALTDPFRHDRPSPGYEC</sequence>
<feature type="transmembrane region" description="Helical" evidence="1">
    <location>
        <begin position="12"/>
        <end position="34"/>
    </location>
</feature>
<name>A0A7Z7MUG2_9PROT</name>
<protein>
    <submittedName>
        <fullName evidence="2">Uncharacterized protein</fullName>
    </submittedName>
</protein>
<evidence type="ECO:0000256" key="1">
    <source>
        <dbReference type="SAM" id="Phobius"/>
    </source>
</evidence>
<organism evidence="2 3">
    <name type="scientific">Sterolibacterium denitrificans</name>
    <dbReference type="NCBI Taxonomy" id="157592"/>
    <lineage>
        <taxon>Bacteria</taxon>
        <taxon>Pseudomonadati</taxon>
        <taxon>Pseudomonadota</taxon>
        <taxon>Betaproteobacteria</taxon>
        <taxon>Nitrosomonadales</taxon>
        <taxon>Sterolibacteriaceae</taxon>
        <taxon>Sterolibacterium</taxon>
    </lineage>
</organism>
<evidence type="ECO:0000313" key="3">
    <source>
        <dbReference type="Proteomes" id="UP000242886"/>
    </source>
</evidence>
<feature type="transmembrane region" description="Helical" evidence="1">
    <location>
        <begin position="74"/>
        <end position="95"/>
    </location>
</feature>
<proteinExistence type="predicted"/>